<dbReference type="InterPro" id="IPR011051">
    <property type="entry name" value="RmlC_Cupin_sf"/>
</dbReference>
<organism evidence="5 6">
    <name type="scientific">Cerina litoralis</name>
    <dbReference type="NCBI Taxonomy" id="2874477"/>
    <lineage>
        <taxon>Bacteria</taxon>
        <taxon>Pseudomonadati</taxon>
        <taxon>Bacteroidota</taxon>
        <taxon>Flavobacteriia</taxon>
        <taxon>Flavobacteriales</taxon>
        <taxon>Flavobacteriaceae</taxon>
        <taxon>Cerina</taxon>
    </lineage>
</organism>
<gene>
    <name evidence="5" type="ORF">K8352_15790</name>
</gene>
<proteinExistence type="predicted"/>
<dbReference type="Pfam" id="PF12833">
    <property type="entry name" value="HTH_18"/>
    <property type="match status" value="1"/>
</dbReference>
<evidence type="ECO:0000313" key="6">
    <source>
        <dbReference type="Proteomes" id="UP001200642"/>
    </source>
</evidence>
<dbReference type="RefSeq" id="WP_317903362.1">
    <property type="nucleotide sequence ID" value="NZ_JAIRBC010000027.1"/>
</dbReference>
<dbReference type="EMBL" id="JAIRBC010000027">
    <property type="protein sequence ID" value="MCG2462222.1"/>
    <property type="molecule type" value="Genomic_DNA"/>
</dbReference>
<dbReference type="InterPro" id="IPR009057">
    <property type="entry name" value="Homeodomain-like_sf"/>
</dbReference>
<dbReference type="GO" id="GO:0043565">
    <property type="term" value="F:sequence-specific DNA binding"/>
    <property type="evidence" value="ECO:0007669"/>
    <property type="project" value="InterPro"/>
</dbReference>
<keyword evidence="3" id="KW-0804">Transcription</keyword>
<evidence type="ECO:0000256" key="3">
    <source>
        <dbReference type="ARBA" id="ARBA00023163"/>
    </source>
</evidence>
<keyword evidence="1" id="KW-0805">Transcription regulation</keyword>
<comment type="caution">
    <text evidence="5">The sequence shown here is derived from an EMBL/GenBank/DDBJ whole genome shotgun (WGS) entry which is preliminary data.</text>
</comment>
<dbReference type="InterPro" id="IPR018060">
    <property type="entry name" value="HTH_AraC"/>
</dbReference>
<dbReference type="SMART" id="SM00342">
    <property type="entry name" value="HTH_ARAC"/>
    <property type="match status" value="1"/>
</dbReference>
<feature type="domain" description="HTH araC/xylS-type" evidence="4">
    <location>
        <begin position="231"/>
        <end position="330"/>
    </location>
</feature>
<dbReference type="InterPro" id="IPR018062">
    <property type="entry name" value="HTH_AraC-typ_CS"/>
</dbReference>
<dbReference type="PROSITE" id="PS01124">
    <property type="entry name" value="HTH_ARAC_FAMILY_2"/>
    <property type="match status" value="1"/>
</dbReference>
<reference evidence="5" key="1">
    <citation type="submission" date="2023-02" db="EMBL/GenBank/DDBJ databases">
        <title>Genome of Flavobacteriaceae gen. nov. sp. strain F89.</title>
        <authorList>
            <person name="Wang Y."/>
        </authorList>
    </citation>
    <scope>NUCLEOTIDE SEQUENCE</scope>
    <source>
        <strain evidence="5">F89</strain>
    </source>
</reference>
<dbReference type="Proteomes" id="UP001200642">
    <property type="component" value="Unassembled WGS sequence"/>
</dbReference>
<protein>
    <submittedName>
        <fullName evidence="5">AraC family transcriptional regulator</fullName>
    </submittedName>
</protein>
<dbReference type="PANTHER" id="PTHR43280">
    <property type="entry name" value="ARAC-FAMILY TRANSCRIPTIONAL REGULATOR"/>
    <property type="match status" value="1"/>
</dbReference>
<dbReference type="SUPFAM" id="SSF51182">
    <property type="entry name" value="RmlC-like cupins"/>
    <property type="match status" value="1"/>
</dbReference>
<name>A0AAE3EW84_9FLAO</name>
<accession>A0AAE3EW84</accession>
<keyword evidence="2" id="KW-0238">DNA-binding</keyword>
<dbReference type="AlphaFoldDB" id="A0AAE3EW84"/>
<dbReference type="PANTHER" id="PTHR43280:SF2">
    <property type="entry name" value="HTH-TYPE TRANSCRIPTIONAL REGULATOR EXSA"/>
    <property type="match status" value="1"/>
</dbReference>
<keyword evidence="6" id="KW-1185">Reference proteome</keyword>
<dbReference type="Gene3D" id="1.10.10.60">
    <property type="entry name" value="Homeodomain-like"/>
    <property type="match status" value="2"/>
</dbReference>
<evidence type="ECO:0000313" key="5">
    <source>
        <dbReference type="EMBL" id="MCG2462222.1"/>
    </source>
</evidence>
<dbReference type="GO" id="GO:0003700">
    <property type="term" value="F:DNA-binding transcription factor activity"/>
    <property type="evidence" value="ECO:0007669"/>
    <property type="project" value="InterPro"/>
</dbReference>
<dbReference type="PRINTS" id="PR00032">
    <property type="entry name" value="HTHARAC"/>
</dbReference>
<evidence type="ECO:0000256" key="2">
    <source>
        <dbReference type="ARBA" id="ARBA00023125"/>
    </source>
</evidence>
<dbReference type="InterPro" id="IPR020449">
    <property type="entry name" value="Tscrpt_reg_AraC-type_HTH"/>
</dbReference>
<dbReference type="SUPFAM" id="SSF46689">
    <property type="entry name" value="Homeodomain-like"/>
    <property type="match status" value="2"/>
</dbReference>
<evidence type="ECO:0000256" key="1">
    <source>
        <dbReference type="ARBA" id="ARBA00023015"/>
    </source>
</evidence>
<sequence>MAKKGSKDFNKIYKPDRCDPLIRAVDSGELLMSALRREDYPGMEIPDNILKGVLSMGYWDAKSDQKWGLDWHRNEGIEFTFLESGTLCFSTEKNRFNLAPGNFTITKPWQLHRVGDPNVTVGRLHWLIIDVEVRQPHQSWKWPDWIILSEQDLDYLTLILRQNDIPVWSSNKKMQECFKELGFCLDHCEYEIPHSKFNILINNLLLEMLCLFKQGKVELDESLTLNLRTVEIFLDYLKSDYEKNWTLDEMVEHCGIGKTSLSKYCKQLTNMTPIDYLINVRLDAAAKKLSYDQSKNISEIGYDCGFSTSQYFATVFKNRFKCTPREYAVLHQDM</sequence>
<evidence type="ECO:0000259" key="4">
    <source>
        <dbReference type="PROSITE" id="PS01124"/>
    </source>
</evidence>
<dbReference type="PROSITE" id="PS00041">
    <property type="entry name" value="HTH_ARAC_FAMILY_1"/>
    <property type="match status" value="1"/>
</dbReference>